<evidence type="ECO:0000256" key="6">
    <source>
        <dbReference type="ARBA" id="ARBA00022853"/>
    </source>
</evidence>
<dbReference type="PANTHER" id="PTHR15271:SF4">
    <property type="entry name" value="CHROMATIN ASSEMBLY FACTOR 1 SUBUNIT B"/>
    <property type="match status" value="1"/>
</dbReference>
<evidence type="ECO:0000256" key="3">
    <source>
        <dbReference type="ARBA" id="ARBA00022574"/>
    </source>
</evidence>
<evidence type="ECO:0000256" key="5">
    <source>
        <dbReference type="ARBA" id="ARBA00022763"/>
    </source>
</evidence>
<name>A0A1I7W0Z5_LOALO</name>
<evidence type="ECO:0000313" key="11">
    <source>
        <dbReference type="Proteomes" id="UP000095285"/>
    </source>
</evidence>
<evidence type="ECO:0000256" key="7">
    <source>
        <dbReference type="ARBA" id="ARBA00023204"/>
    </source>
</evidence>
<dbReference type="GO" id="GO:0006281">
    <property type="term" value="P:DNA repair"/>
    <property type="evidence" value="ECO:0007669"/>
    <property type="project" value="UniProtKB-KW"/>
</dbReference>
<evidence type="ECO:0000313" key="12">
    <source>
        <dbReference type="WBParaSite" id="EN70_8394"/>
    </source>
</evidence>
<dbReference type="InterPro" id="IPR045145">
    <property type="entry name" value="PTHR15271"/>
</dbReference>
<accession>A0A1I7W0Z5</accession>
<sequence>MVEDIAKSEVTAMLHYMPEIIWHDRDSLLSVDFQAQHNGKVDFYKLVTCSLRREVRIWKMDFRMLPFGTEDLGVYFIANLVGHRTTVNVARFSPNGQLLVSGDCDGCIIIWKIDIDGQKPILPRDDDFPSNVENWVRYKTPLSHDSDICSLCWSPDSKRFAIVSNDESFAMYEADTGRRLWHMRSYRRFPNGVAWDPRGKYIATMSTDRKLDILCGKKGTRLICIQNVRLPKTILRKSNLTAGDYKLFHDDQLMSFSRIPDFSPDGELLIAPSGVLETGSSNIFGTYIFRRSEFPKGRPAAFIPSSKATFRVSCCPVLFKLHKRVAGNPLKLPYRIVWAALTKNTVYIFDSQLCRCVACATNLQFGEIALGEKYTGKMPRPPPSPIFERDRKGRKYGNSLIELDEKRKRESSPPNSLLKFFKRIASSQTGKEGDQKMTGISTLDSKRNEDAATFSCNVRTVVKRPGKFDNSKMESEVEVGNKKRAKLVTLPL</sequence>
<dbReference type="SMART" id="SM00320">
    <property type="entry name" value="WD40"/>
    <property type="match status" value="3"/>
</dbReference>
<dbReference type="Proteomes" id="UP000095285">
    <property type="component" value="Unassembled WGS sequence"/>
</dbReference>
<evidence type="ECO:0000256" key="1">
    <source>
        <dbReference type="ARBA" id="ARBA00004123"/>
    </source>
</evidence>
<evidence type="ECO:0000256" key="4">
    <source>
        <dbReference type="ARBA" id="ARBA00022737"/>
    </source>
</evidence>
<dbReference type="WBParaSite" id="EN70_8394">
    <property type="protein sequence ID" value="EN70_8394"/>
    <property type="gene ID" value="EN70_8394"/>
</dbReference>
<dbReference type="PROSITE" id="PS50082">
    <property type="entry name" value="WD_REPEATS_2"/>
    <property type="match status" value="1"/>
</dbReference>
<evidence type="ECO:0000259" key="10">
    <source>
        <dbReference type="Pfam" id="PF24105"/>
    </source>
</evidence>
<keyword evidence="8" id="KW-0539">Nucleus</keyword>
<dbReference type="PANTHER" id="PTHR15271">
    <property type="entry name" value="CHROMATIN ASSEMBLY FACTOR 1 SUBUNIT B"/>
    <property type="match status" value="1"/>
</dbReference>
<keyword evidence="4" id="KW-0677">Repeat</keyword>
<evidence type="ECO:0000256" key="2">
    <source>
        <dbReference type="ARBA" id="ARBA00007306"/>
    </source>
</evidence>
<dbReference type="STRING" id="7209.A0A1I7W0Z5"/>
<keyword evidence="3 9" id="KW-0853">WD repeat</keyword>
<dbReference type="AlphaFoldDB" id="A0A1I7W0Z5"/>
<protein>
    <submittedName>
        <fullName evidence="12">WD_REPEATS_REGION domain-containing protein</fullName>
    </submittedName>
</protein>
<keyword evidence="11" id="KW-1185">Reference proteome</keyword>
<dbReference type="InterPro" id="IPR055410">
    <property type="entry name" value="Beta-prop_CAF1B_HIR1"/>
</dbReference>
<reference evidence="11" key="1">
    <citation type="submission" date="2012-04" db="EMBL/GenBank/DDBJ databases">
        <title>The Genome Sequence of Loa loa.</title>
        <authorList>
            <consortium name="The Broad Institute Genome Sequencing Platform"/>
            <consortium name="Broad Institute Genome Sequencing Center for Infectious Disease"/>
            <person name="Nutman T.B."/>
            <person name="Fink D.L."/>
            <person name="Russ C."/>
            <person name="Young S."/>
            <person name="Zeng Q."/>
            <person name="Gargeya S."/>
            <person name="Alvarado L."/>
            <person name="Berlin A."/>
            <person name="Chapman S.B."/>
            <person name="Chen Z."/>
            <person name="Freedman E."/>
            <person name="Gellesch M."/>
            <person name="Goldberg J."/>
            <person name="Griggs A."/>
            <person name="Gujja S."/>
            <person name="Heilman E.R."/>
            <person name="Heiman D."/>
            <person name="Howarth C."/>
            <person name="Mehta T."/>
            <person name="Neiman D."/>
            <person name="Pearson M."/>
            <person name="Roberts A."/>
            <person name="Saif S."/>
            <person name="Shea T."/>
            <person name="Shenoy N."/>
            <person name="Sisk P."/>
            <person name="Stolte C."/>
            <person name="Sykes S."/>
            <person name="White J."/>
            <person name="Yandava C."/>
            <person name="Haas B."/>
            <person name="Henn M.R."/>
            <person name="Nusbaum C."/>
            <person name="Birren B."/>
        </authorList>
    </citation>
    <scope>NUCLEOTIDE SEQUENCE [LARGE SCALE GENOMIC DNA]</scope>
</reference>
<dbReference type="Gene3D" id="2.130.10.10">
    <property type="entry name" value="YVTN repeat-like/Quinoprotein amine dehydrogenase"/>
    <property type="match status" value="1"/>
</dbReference>
<dbReference type="InterPro" id="IPR036322">
    <property type="entry name" value="WD40_repeat_dom_sf"/>
</dbReference>
<evidence type="ECO:0000256" key="9">
    <source>
        <dbReference type="PROSITE-ProRule" id="PRU00221"/>
    </source>
</evidence>
<dbReference type="SUPFAM" id="SSF50978">
    <property type="entry name" value="WD40 repeat-like"/>
    <property type="match status" value="1"/>
</dbReference>
<dbReference type="eggNOG" id="KOG1009">
    <property type="taxonomic scope" value="Eukaryota"/>
</dbReference>
<dbReference type="InterPro" id="IPR015943">
    <property type="entry name" value="WD40/YVTN_repeat-like_dom_sf"/>
</dbReference>
<proteinExistence type="inferred from homology"/>
<keyword evidence="6" id="KW-0156">Chromatin regulator</keyword>
<dbReference type="Pfam" id="PF24105">
    <property type="entry name" value="Beta-prop_CAF1B_HIR1"/>
    <property type="match status" value="1"/>
</dbReference>
<dbReference type="GO" id="GO:0006335">
    <property type="term" value="P:DNA replication-dependent chromatin assembly"/>
    <property type="evidence" value="ECO:0007669"/>
    <property type="project" value="InterPro"/>
</dbReference>
<feature type="repeat" description="WD" evidence="9">
    <location>
        <begin position="80"/>
        <end position="114"/>
    </location>
</feature>
<dbReference type="GO" id="GO:0005634">
    <property type="term" value="C:nucleus"/>
    <property type="evidence" value="ECO:0007669"/>
    <property type="project" value="UniProtKB-SubCell"/>
</dbReference>
<dbReference type="GO" id="GO:0033186">
    <property type="term" value="C:CAF-1 complex"/>
    <property type="evidence" value="ECO:0007669"/>
    <property type="project" value="TreeGrafter"/>
</dbReference>
<keyword evidence="5" id="KW-0227">DNA damage</keyword>
<feature type="domain" description="CAF1B/HIR1 beta-propeller" evidence="10">
    <location>
        <begin position="15"/>
        <end position="367"/>
    </location>
</feature>
<keyword evidence="7" id="KW-0234">DNA repair</keyword>
<dbReference type="GO" id="GO:0006334">
    <property type="term" value="P:nucleosome assembly"/>
    <property type="evidence" value="ECO:0007669"/>
    <property type="project" value="TreeGrafter"/>
</dbReference>
<reference evidence="12" key="2">
    <citation type="submission" date="2016-11" db="UniProtKB">
        <authorList>
            <consortium name="WormBaseParasite"/>
        </authorList>
    </citation>
    <scope>IDENTIFICATION</scope>
</reference>
<comment type="similarity">
    <text evidence="2">Belongs to the WD repeat HIR1 family.</text>
</comment>
<dbReference type="InterPro" id="IPR001680">
    <property type="entry name" value="WD40_rpt"/>
</dbReference>
<organism evidence="11 12">
    <name type="scientific">Loa loa</name>
    <name type="common">Eye worm</name>
    <name type="synonym">Filaria loa</name>
    <dbReference type="NCBI Taxonomy" id="7209"/>
    <lineage>
        <taxon>Eukaryota</taxon>
        <taxon>Metazoa</taxon>
        <taxon>Ecdysozoa</taxon>
        <taxon>Nematoda</taxon>
        <taxon>Chromadorea</taxon>
        <taxon>Rhabditida</taxon>
        <taxon>Spirurina</taxon>
        <taxon>Spiruromorpha</taxon>
        <taxon>Filarioidea</taxon>
        <taxon>Onchocercidae</taxon>
        <taxon>Loa</taxon>
    </lineage>
</organism>
<dbReference type="PROSITE" id="PS50294">
    <property type="entry name" value="WD_REPEATS_REGION"/>
    <property type="match status" value="1"/>
</dbReference>
<evidence type="ECO:0000256" key="8">
    <source>
        <dbReference type="ARBA" id="ARBA00023242"/>
    </source>
</evidence>
<comment type="subcellular location">
    <subcellularLocation>
        <location evidence="1">Nucleus</location>
    </subcellularLocation>
</comment>